<dbReference type="PANTHER" id="PTHR47025:SF2">
    <property type="entry name" value="AUTOIMMUNE REGULATOR"/>
    <property type="match status" value="1"/>
</dbReference>
<evidence type="ECO:0000256" key="4">
    <source>
        <dbReference type="ARBA" id="ARBA00022833"/>
    </source>
</evidence>
<gene>
    <name evidence="9" type="ORF">EUGRSUZ_B03919</name>
</gene>
<feature type="domain" description="PHD-type" evidence="8">
    <location>
        <begin position="824"/>
        <end position="885"/>
    </location>
</feature>
<dbReference type="Pfam" id="PF16135">
    <property type="entry name" value="TDBD"/>
    <property type="match status" value="2"/>
</dbReference>
<dbReference type="Gene3D" id="3.40.630.30">
    <property type="match status" value="1"/>
</dbReference>
<dbReference type="PANTHER" id="PTHR47025">
    <property type="entry name" value="AUTOIMMUNE REGULATOR"/>
    <property type="match status" value="1"/>
</dbReference>
<dbReference type="SUPFAM" id="SSF55729">
    <property type="entry name" value="Acyl-CoA N-acyltransferases (Nat)"/>
    <property type="match status" value="1"/>
</dbReference>
<dbReference type="PROSITE" id="PS50016">
    <property type="entry name" value="ZF_PHD_2"/>
    <property type="match status" value="2"/>
</dbReference>
<dbReference type="FunFam" id="3.30.40.10:FF:000494">
    <property type="entry name" value="Acyl-CoA N-acyltransferase with RING/FYVE/PHD-type zinc finger domain"/>
    <property type="match status" value="1"/>
</dbReference>
<dbReference type="GO" id="GO:0003682">
    <property type="term" value="F:chromatin binding"/>
    <property type="evidence" value="ECO:0000318"/>
    <property type="project" value="GO_Central"/>
</dbReference>
<dbReference type="InterPro" id="IPR056511">
    <property type="entry name" value="IDM1_C"/>
</dbReference>
<keyword evidence="2" id="KW-0479">Metal-binding</keyword>
<comment type="subcellular location">
    <subcellularLocation>
        <location evidence="1">Nucleus</location>
    </subcellularLocation>
</comment>
<dbReference type="STRING" id="71139.A0A059DB74"/>
<evidence type="ECO:0000256" key="7">
    <source>
        <dbReference type="SAM" id="MobiDB-lite"/>
    </source>
</evidence>
<feature type="compositionally biased region" description="Basic and acidic residues" evidence="7">
    <location>
        <begin position="217"/>
        <end position="229"/>
    </location>
</feature>
<dbReference type="GO" id="GO:0005634">
    <property type="term" value="C:nucleus"/>
    <property type="evidence" value="ECO:0000318"/>
    <property type="project" value="GO_Central"/>
</dbReference>
<dbReference type="GO" id="GO:0008270">
    <property type="term" value="F:zinc ion binding"/>
    <property type="evidence" value="ECO:0007669"/>
    <property type="project" value="UniProtKB-KW"/>
</dbReference>
<dbReference type="InterPro" id="IPR059153">
    <property type="entry name" value="NSD_PHD-1st"/>
</dbReference>
<dbReference type="InterPro" id="IPR032308">
    <property type="entry name" value="TDBD"/>
</dbReference>
<name>A0A059DB74_EUCGR</name>
<organism evidence="9">
    <name type="scientific">Eucalyptus grandis</name>
    <name type="common">Flooded gum</name>
    <dbReference type="NCBI Taxonomy" id="71139"/>
    <lineage>
        <taxon>Eukaryota</taxon>
        <taxon>Viridiplantae</taxon>
        <taxon>Streptophyta</taxon>
        <taxon>Embryophyta</taxon>
        <taxon>Tracheophyta</taxon>
        <taxon>Spermatophyta</taxon>
        <taxon>Magnoliopsida</taxon>
        <taxon>eudicotyledons</taxon>
        <taxon>Gunneridae</taxon>
        <taxon>Pentapetalae</taxon>
        <taxon>rosids</taxon>
        <taxon>malvids</taxon>
        <taxon>Myrtales</taxon>
        <taxon>Myrtaceae</taxon>
        <taxon>Myrtoideae</taxon>
        <taxon>Eucalypteae</taxon>
        <taxon>Eucalyptus</taxon>
    </lineage>
</organism>
<protein>
    <recommendedName>
        <fullName evidence="8">PHD-type domain-containing protein</fullName>
    </recommendedName>
</protein>
<feature type="domain" description="PHD-type" evidence="8">
    <location>
        <begin position="735"/>
        <end position="780"/>
    </location>
</feature>
<dbReference type="InterPro" id="IPR013083">
    <property type="entry name" value="Znf_RING/FYVE/PHD"/>
</dbReference>
<dbReference type="Gene3D" id="3.30.40.10">
    <property type="entry name" value="Zinc/RING finger domain, C3HC4 (zinc finger)"/>
    <property type="match status" value="2"/>
</dbReference>
<keyword evidence="4" id="KW-0862">Zinc</keyword>
<feature type="compositionally biased region" description="Basic and acidic residues" evidence="7">
    <location>
        <begin position="238"/>
        <end position="255"/>
    </location>
</feature>
<dbReference type="GO" id="GO:0042393">
    <property type="term" value="F:histone binding"/>
    <property type="evidence" value="ECO:0000318"/>
    <property type="project" value="GO_Central"/>
</dbReference>
<feature type="region of interest" description="Disordered" evidence="7">
    <location>
        <begin position="20"/>
        <end position="78"/>
    </location>
</feature>
<evidence type="ECO:0000256" key="1">
    <source>
        <dbReference type="ARBA" id="ARBA00004123"/>
    </source>
</evidence>
<dbReference type="PROSITE" id="PS01359">
    <property type="entry name" value="ZF_PHD_1"/>
    <property type="match status" value="1"/>
</dbReference>
<dbReference type="Pfam" id="PF23209">
    <property type="entry name" value="IDM1_C"/>
    <property type="match status" value="1"/>
</dbReference>
<dbReference type="Gramene" id="KCW87450">
    <property type="protein sequence ID" value="KCW87450"/>
    <property type="gene ID" value="EUGRSUZ_B03919"/>
</dbReference>
<evidence type="ECO:0000256" key="3">
    <source>
        <dbReference type="ARBA" id="ARBA00022771"/>
    </source>
</evidence>
<reference evidence="9" key="1">
    <citation type="submission" date="2013-07" db="EMBL/GenBank/DDBJ databases">
        <title>The genome of Eucalyptus grandis.</title>
        <authorList>
            <person name="Schmutz J."/>
            <person name="Hayes R."/>
            <person name="Myburg A."/>
            <person name="Tuskan G."/>
            <person name="Grattapaglia D."/>
            <person name="Rokhsar D.S."/>
        </authorList>
    </citation>
    <scope>NUCLEOTIDE SEQUENCE</scope>
    <source>
        <tissue evidence="9">Leaf extractions</tissue>
    </source>
</reference>
<dbReference type="SMART" id="SM00249">
    <property type="entry name" value="PHD"/>
    <property type="match status" value="2"/>
</dbReference>
<dbReference type="eggNOG" id="ENOG502QS7V">
    <property type="taxonomic scope" value="Eukaryota"/>
</dbReference>
<keyword evidence="3 6" id="KW-0863">Zinc-finger</keyword>
<accession>A0A059DB74</accession>
<evidence type="ECO:0000256" key="5">
    <source>
        <dbReference type="ARBA" id="ARBA00023242"/>
    </source>
</evidence>
<evidence type="ECO:0000256" key="2">
    <source>
        <dbReference type="ARBA" id="ARBA00022723"/>
    </source>
</evidence>
<dbReference type="EMBL" id="KK198754">
    <property type="protein sequence ID" value="KCW87450.1"/>
    <property type="molecule type" value="Genomic_DNA"/>
</dbReference>
<proteinExistence type="predicted"/>
<dbReference type="InParanoid" id="A0A059DB74"/>
<dbReference type="GO" id="GO:0045944">
    <property type="term" value="P:positive regulation of transcription by RNA polymerase II"/>
    <property type="evidence" value="ECO:0000318"/>
    <property type="project" value="GO_Central"/>
</dbReference>
<dbReference type="Pfam" id="PF23011">
    <property type="entry name" value="PHD-1st_NSD"/>
    <property type="match status" value="1"/>
</dbReference>
<dbReference type="InterPro" id="IPR019786">
    <property type="entry name" value="Zinc_finger_PHD-type_CS"/>
</dbReference>
<evidence type="ECO:0000256" key="6">
    <source>
        <dbReference type="PROSITE-ProRule" id="PRU00146"/>
    </source>
</evidence>
<feature type="region of interest" description="Disordered" evidence="7">
    <location>
        <begin position="154"/>
        <end position="271"/>
    </location>
</feature>
<dbReference type="InterPro" id="IPR019787">
    <property type="entry name" value="Znf_PHD-finger"/>
</dbReference>
<dbReference type="CDD" id="cd15539">
    <property type="entry name" value="PHD1_AIRE"/>
    <property type="match status" value="1"/>
</dbReference>
<dbReference type="AlphaFoldDB" id="A0A059DB74"/>
<dbReference type="InterPro" id="IPR016181">
    <property type="entry name" value="Acyl_CoA_acyltransferase"/>
</dbReference>
<dbReference type="InterPro" id="IPR011011">
    <property type="entry name" value="Znf_FYVE_PHD"/>
</dbReference>
<keyword evidence="5" id="KW-0539">Nucleus</keyword>
<dbReference type="SUPFAM" id="SSF57903">
    <property type="entry name" value="FYVE/PHD zinc finger"/>
    <property type="match status" value="2"/>
</dbReference>
<evidence type="ECO:0000313" key="9">
    <source>
        <dbReference type="EMBL" id="KCW87450.1"/>
    </source>
</evidence>
<dbReference type="InterPro" id="IPR001965">
    <property type="entry name" value="Znf_PHD"/>
</dbReference>
<dbReference type="FunCoup" id="A0A059DB74">
    <property type="interactions" value="2076"/>
</dbReference>
<evidence type="ECO:0000259" key="8">
    <source>
        <dbReference type="PROSITE" id="PS50016"/>
    </source>
</evidence>
<dbReference type="GO" id="GO:0000977">
    <property type="term" value="F:RNA polymerase II transcription regulatory region sequence-specific DNA binding"/>
    <property type="evidence" value="ECO:0000318"/>
    <property type="project" value="GO_Central"/>
</dbReference>
<feature type="region of interest" description="Disordered" evidence="7">
    <location>
        <begin position="599"/>
        <end position="624"/>
    </location>
</feature>
<feature type="compositionally biased region" description="Basic residues" evidence="7">
    <location>
        <begin position="20"/>
        <end position="29"/>
    </location>
</feature>
<sequence>MGINIHAKRNKLCSIRGGAKPKKIRGKAKSRIDEGQVCKIRRPREVKDGTPGAVSGNSKENRTASHPPIPAAKPIGISPLGNTPRAPPCRGSAVGRISSSLGFPGVHRARRGEALMANGTDTEEFVVLSKVRPGLKREFAFALKAQSEIGGSFGRTRARKVQNGAPGDDGAPSVSGSKRLRKSPEAGEGEVAARKPGSEGGGAAGAEEEEEANVDARGVEAEKPGRDVEGAVESTGADEAKSDAAADVEDVRKSGVGDSLGDDGLKSDVLTENVGLKPEIVSLNGAAKGTEASEKGPAEIEATLMETEEDKVDEDADLGKIHDLSITEDQRKVEIAPSSGNKEGQVQAEKPYRRFTRSALKPKEDVVEKTGAKYVRRASDGGDRKLENGASALVNTPTKLEMKMSKKIALKKPFSTLRDFLETGLLEGVAVKYFRVLRDRDHGKGLGGVVRGAGIQCFCAECEGADVVSPAAFELHAGSLNKRPPEYTFLENGKSLRDVMNVVKNAQLDTIEEAVEAVIGPSRMNKCKICLNCKGAISEMKTGKPKLLCNSCLELRESQVSPGQVVTTDEVFLDQVAVAAQAPPDQAAVAEQASAGAAAVSPRRLPETHPALESSPDLSAGTTKAASSQAKSWGKLTRKDLRLHKLVFEEDVLPDGTEVAYFVRGKKLLVGYKKGFGIFCTCCDSLVSPSQFEAHAGWPTRRKPYLNIYTSNGVSLHELAISLSRSRRLSTNENDDLCSICFDGGDLLCCDTCPRAFHLECISLSRIPKDSWNCRYCQNIHQMEKLVEHNVNALAAGRVAGADPIEQITKRCIRIVKTLETEEVGVCALCSSKGFTKSGFGPRTVIICDQCEKEFHVCCLRDHKVADLKELPEGNWFCCMDCEKMHSALEEMVTQGEKKLPDSLLDVIKKKREDKDTQNESNLDIRWRILNNKMSSDDASKRLLSKSVALFHERFDPIAETRNGRDLIPAMVYGRSYKGQVLSGMFCVILIVNHEVVSAGTLRIFGHEMAELPLVATSTDCQGQGYFQSLFGCIERLLHSLNVKNLVLPAAEEAESIWTNRFGFGKMTPEELKQLRRNRQMMVFQGTTVLHKAVPLFPETE</sequence>